<dbReference type="SUPFAM" id="SSF51445">
    <property type="entry name" value="(Trans)glycosidases"/>
    <property type="match status" value="1"/>
</dbReference>
<dbReference type="Pfam" id="PF13200">
    <property type="entry name" value="DUF4015"/>
    <property type="match status" value="1"/>
</dbReference>
<evidence type="ECO:0000259" key="1">
    <source>
        <dbReference type="Pfam" id="PF13200"/>
    </source>
</evidence>
<name>A0A6J4KQM6_9BACT</name>
<proteinExistence type="predicted"/>
<keyword evidence="2" id="KW-0378">Hydrolase</keyword>
<organism evidence="2">
    <name type="scientific">uncultured Gemmatimonadaceae bacterium</name>
    <dbReference type="NCBI Taxonomy" id="246130"/>
    <lineage>
        <taxon>Bacteria</taxon>
        <taxon>Pseudomonadati</taxon>
        <taxon>Gemmatimonadota</taxon>
        <taxon>Gemmatimonadia</taxon>
        <taxon>Gemmatimonadales</taxon>
        <taxon>Gemmatimonadaceae</taxon>
        <taxon>environmental samples</taxon>
    </lineage>
</organism>
<sequence>RPRRVSAESDTVPVRALYVNRFAAQSTKKLGRIIGYADSTEVNALVIDMKDEFGLNYRPANAEFARNAGTQTRLRDVKALVDTLRAHDILPIARLVVFKDSVTARVHPEWTIRRADGSTWRDHKGLAWVNPYNRALWEYNIGLAEELAALGFGEIQFDYIRFPEPYKSLPPQVFPGGQGQSKPEAIAEFLKVANARLDRAGARTTADIFGLVTTVNGPLEVAQWYEKLSPVTDVLLPMVYPSHYPRGSYGVARPNAEPYRIVNVAISRARERDEKLGIRDPHHVRPYLQAFTLGAPAYGAAEVAEQIRATHEAGYEGWVLWHPGSSYEPFVPAFAKALAPRASRTPTASGLGGAGARE</sequence>
<feature type="non-terminal residue" evidence="2">
    <location>
        <position position="1"/>
    </location>
</feature>
<gene>
    <name evidence="2" type="ORF">AVDCRST_MAG40-1080</name>
</gene>
<feature type="domain" description="DUF4015" evidence="1">
    <location>
        <begin position="16"/>
        <end position="327"/>
    </location>
</feature>
<dbReference type="GO" id="GO:0016787">
    <property type="term" value="F:hydrolase activity"/>
    <property type="evidence" value="ECO:0007669"/>
    <property type="project" value="UniProtKB-KW"/>
</dbReference>
<reference evidence="2" key="1">
    <citation type="submission" date="2020-02" db="EMBL/GenBank/DDBJ databases">
        <authorList>
            <person name="Meier V. D."/>
        </authorList>
    </citation>
    <scope>NUCLEOTIDE SEQUENCE</scope>
    <source>
        <strain evidence="2">AVDCRST_MAG40</strain>
    </source>
</reference>
<protein>
    <submittedName>
        <fullName evidence="2">Glycoside hydrolase</fullName>
    </submittedName>
</protein>
<accession>A0A6J4KQM6</accession>
<evidence type="ECO:0000313" key="2">
    <source>
        <dbReference type="EMBL" id="CAA9312849.1"/>
    </source>
</evidence>
<dbReference type="InterPro" id="IPR017853">
    <property type="entry name" value="GH"/>
</dbReference>
<dbReference type="EMBL" id="CADCTX010000318">
    <property type="protein sequence ID" value="CAA9312849.1"/>
    <property type="molecule type" value="Genomic_DNA"/>
</dbReference>
<dbReference type="AlphaFoldDB" id="A0A6J4KQM6"/>
<dbReference type="InterPro" id="IPR025275">
    <property type="entry name" value="DUF4015"/>
</dbReference>